<dbReference type="PROSITE" id="PS00888">
    <property type="entry name" value="CNMP_BINDING_1"/>
    <property type="match status" value="1"/>
</dbReference>
<dbReference type="CDD" id="cd00038">
    <property type="entry name" value="CAP_ED"/>
    <property type="match status" value="1"/>
</dbReference>
<dbReference type="AlphaFoldDB" id="A0AAD2DAI1"/>
<dbReference type="InterPro" id="IPR014710">
    <property type="entry name" value="RmlC-like_jellyroll"/>
</dbReference>
<accession>A0AAD2DAI1</accession>
<proteinExistence type="predicted"/>
<sequence length="549" mass="62316">MLKINKCTAGEKVCEFGQLGYDFFILIQGKVCVKVPAQEIDPKDVEEGDDLIKLEEFGKTVYKKLINVSELSPGASFGELALINSKPRAATIECMDSPTELMTLNKEDYNNILGAKQKAEFKQNLAILRQFSLFKVFTDRKLEKVWQYCEPKEYVKNMVVYSSGDKVEGFYLLIEGTFQEFTQSKWIIYLKGKYNQKVSIISNLEENQIVGFDEVTLQKPTRINSMKCSSLSAKAIFVSSIVFGSCYSKKKSIIQTRNQLRQSYTNGIPKRLRGRIDLLSSEEILMTAKKHLLQKKLYLQKSRVKNYSTNLLKIQDKDTEARKAKIYKTLDKSILSKPLAFGDLGKPKMSLEKRKKIIKKNTMKRLTKSTSMNQGLCTQNQVILNQTKVKTSDIKQQEKSVLCSQRNSSQIIDRKKSNNLINENKNKITKRQASARPRREYRKKLQRNKTNASKLKLRPRSSIVSTSTTNNWEPPSPIFITSLVPVKQNCIPQFSKYVTVSSVSSPKKFSSSKTPGGGTTIASKGDIDVIDAFHCLPFGSTSILERSKI</sequence>
<feature type="domain" description="Cyclic nucleotide-binding" evidence="2">
    <location>
        <begin position="133"/>
        <end position="211"/>
    </location>
</feature>
<feature type="domain" description="Cyclic nucleotide-binding" evidence="2">
    <location>
        <begin position="1"/>
        <end position="114"/>
    </location>
</feature>
<dbReference type="InterPro" id="IPR018488">
    <property type="entry name" value="cNMP-bd_CS"/>
</dbReference>
<dbReference type="Proteomes" id="UP001295684">
    <property type="component" value="Unassembled WGS sequence"/>
</dbReference>
<name>A0AAD2DAI1_EUPCR</name>
<dbReference type="PANTHER" id="PTHR23011:SF28">
    <property type="entry name" value="CYCLIC NUCLEOTIDE-BINDING DOMAIN CONTAINING PROTEIN"/>
    <property type="match status" value="1"/>
</dbReference>
<dbReference type="PROSITE" id="PS00889">
    <property type="entry name" value="CNMP_BINDING_2"/>
    <property type="match status" value="1"/>
</dbReference>
<evidence type="ECO:0000313" key="4">
    <source>
        <dbReference type="Proteomes" id="UP001295684"/>
    </source>
</evidence>
<evidence type="ECO:0000259" key="2">
    <source>
        <dbReference type="PROSITE" id="PS50042"/>
    </source>
</evidence>
<feature type="region of interest" description="Disordered" evidence="1">
    <location>
        <begin position="429"/>
        <end position="469"/>
    </location>
</feature>
<dbReference type="Gene3D" id="2.60.120.10">
    <property type="entry name" value="Jelly Rolls"/>
    <property type="match status" value="2"/>
</dbReference>
<dbReference type="PROSITE" id="PS50042">
    <property type="entry name" value="CNMP_BINDING_3"/>
    <property type="match status" value="2"/>
</dbReference>
<protein>
    <recommendedName>
        <fullName evidence="2">Cyclic nucleotide-binding domain-containing protein</fullName>
    </recommendedName>
</protein>
<keyword evidence="4" id="KW-1185">Reference proteome</keyword>
<reference evidence="3" key="1">
    <citation type="submission" date="2023-07" db="EMBL/GenBank/DDBJ databases">
        <authorList>
            <consortium name="AG Swart"/>
            <person name="Singh M."/>
            <person name="Singh A."/>
            <person name="Seah K."/>
            <person name="Emmerich C."/>
        </authorList>
    </citation>
    <scope>NUCLEOTIDE SEQUENCE</scope>
    <source>
        <strain evidence="3">DP1</strain>
    </source>
</reference>
<organism evidence="3 4">
    <name type="scientific">Euplotes crassus</name>
    <dbReference type="NCBI Taxonomy" id="5936"/>
    <lineage>
        <taxon>Eukaryota</taxon>
        <taxon>Sar</taxon>
        <taxon>Alveolata</taxon>
        <taxon>Ciliophora</taxon>
        <taxon>Intramacronucleata</taxon>
        <taxon>Spirotrichea</taxon>
        <taxon>Hypotrichia</taxon>
        <taxon>Euplotida</taxon>
        <taxon>Euplotidae</taxon>
        <taxon>Moneuplotes</taxon>
    </lineage>
</organism>
<dbReference type="EMBL" id="CAMPGE010027983">
    <property type="protein sequence ID" value="CAI2385553.1"/>
    <property type="molecule type" value="Genomic_DNA"/>
</dbReference>
<comment type="caution">
    <text evidence="3">The sequence shown here is derived from an EMBL/GenBank/DDBJ whole genome shotgun (WGS) entry which is preliminary data.</text>
</comment>
<dbReference type="InterPro" id="IPR018490">
    <property type="entry name" value="cNMP-bd_dom_sf"/>
</dbReference>
<gene>
    <name evidence="3" type="ORF">ECRASSUSDP1_LOCUS27130</name>
</gene>
<evidence type="ECO:0000313" key="3">
    <source>
        <dbReference type="EMBL" id="CAI2385553.1"/>
    </source>
</evidence>
<dbReference type="SUPFAM" id="SSF51206">
    <property type="entry name" value="cAMP-binding domain-like"/>
    <property type="match status" value="2"/>
</dbReference>
<evidence type="ECO:0000256" key="1">
    <source>
        <dbReference type="SAM" id="MobiDB-lite"/>
    </source>
</evidence>
<dbReference type="InterPro" id="IPR000595">
    <property type="entry name" value="cNMP-bd_dom"/>
</dbReference>
<dbReference type="PANTHER" id="PTHR23011">
    <property type="entry name" value="CYCLIC NUCLEOTIDE-BINDING DOMAIN CONTAINING PROTEIN"/>
    <property type="match status" value="1"/>
</dbReference>